<evidence type="ECO:0000256" key="3">
    <source>
        <dbReference type="ARBA" id="ARBA00012752"/>
    </source>
</evidence>
<dbReference type="Gene3D" id="2.60.40.1360">
    <property type="match status" value="1"/>
</dbReference>
<sequence>MRNLLLAAVATLLLCSCSAAQREATSCGYNACPKPVPGRYNVHLVPHTHDDVGWLRTVDQYYYYEVQFIIDTVIEELLDNPERKFTYVEMAYFFRWWREQSADKQAKVKQLVKNGQLQFALGGWCMDDEATTHYVDIIDQHTQGLRFLNDTFGDCGRPRVAWQVDPFGHSKEHTAMLAQMGFDGLYYGRIDYQDQALRRKTRRMEMVWQASQDIGSPRADLFSGKLYDGYCQPGGFGFEYGDEPVQDDPQLYDYNVEQKVKQFVDMVNSRRQVYSSDHLMLTMGCDFQYQNARKNFKIYDKLIKAVNARTAAHNITVYYSTPSCYTKSVHDQNLMWTVKSDDFFPYAHQAHAFWTGYFTSRAALKRYVRTASNQFQAIKQTSCLAGLQRAGPQLEAKLDLLRQAMGVVQHHDGVSGTEKQVVAYDYALRVSTGINQAYSLLQSAWANLTGDSAAYSGMSSCSLANISYCPFTDSNNNFYLHFYNPVSHPVWHLARIPVKGRYYVVSNQQGQAVTSQTIPVNNGTLRVPERAGAKSSYELVFNVSTIPAMGFVVYRVAAAAPGSPGVSTFTPIQSVFMDSKPADGELDWRDGGSESLNERESLDYRPVFAPLKRDDVIEFSQLKEAKKSNPIGDSKMSYMAYYYGYPGNNSAPEFTASGAYLFRPTKQTPERFSLEEIASVTGPVVNETHVVWSNWTYQVLRKFANNGDSLQYSENELTVGPIPYDANTGREVIVRYNTQLNSSATFYTDANGRQVLRRVRDYRPTWPLQQTENVSGNYYPINSQIFLNQSDGSSFMVLTDRSEGGGSINDGQIEIMLHRITVRDDALGVGEALQEKGSDGRGLVVKVTHWLAADQSLPSSSRRRRELANRRYREPLIGYLTAEPKVKSWSGLRRPLPENVQVVTLDDWRGPNTKLLRLEHLYQIGEHPALSQPVTVALGQLFATFNILSATELTLAANQNLNSAQRLQWRTPAGGGTTVGDAAREAEERLQLEQDITVTLRPMQIRTFVVQVQYL</sequence>
<keyword evidence="9 10" id="KW-0326">Glycosidase</keyword>
<dbReference type="GO" id="GO:0004559">
    <property type="term" value="F:alpha-mannosidase activity"/>
    <property type="evidence" value="ECO:0007669"/>
    <property type="project" value="UniProtKB-EC"/>
</dbReference>
<dbReference type="Proteomes" id="UP000215902">
    <property type="component" value="Unassembled WGS sequence"/>
</dbReference>
<dbReference type="Pfam" id="PF17677">
    <property type="entry name" value="Glyco_hydro38C2"/>
    <property type="match status" value="1"/>
</dbReference>
<dbReference type="EMBL" id="NIVC01000350">
    <property type="protein sequence ID" value="PAA85065.1"/>
    <property type="molecule type" value="Genomic_DNA"/>
</dbReference>
<comment type="similarity">
    <text evidence="2 10">Belongs to the glycosyl hydrolase 38 family.</text>
</comment>
<dbReference type="InterPro" id="IPR011330">
    <property type="entry name" value="Glyco_hydro/deAcase_b/a-brl"/>
</dbReference>
<evidence type="ECO:0000256" key="5">
    <source>
        <dbReference type="ARBA" id="ARBA00022801"/>
    </source>
</evidence>
<organism evidence="12 13">
    <name type="scientific">Macrostomum lignano</name>
    <dbReference type="NCBI Taxonomy" id="282301"/>
    <lineage>
        <taxon>Eukaryota</taxon>
        <taxon>Metazoa</taxon>
        <taxon>Spiralia</taxon>
        <taxon>Lophotrochozoa</taxon>
        <taxon>Platyhelminthes</taxon>
        <taxon>Rhabditophora</taxon>
        <taxon>Macrostomorpha</taxon>
        <taxon>Macrostomida</taxon>
        <taxon>Macrostomidae</taxon>
        <taxon>Macrostomum</taxon>
    </lineage>
</organism>
<dbReference type="InterPro" id="IPR015341">
    <property type="entry name" value="Glyco_hydro_38_cen"/>
</dbReference>
<dbReference type="InterPro" id="IPR000602">
    <property type="entry name" value="Glyco_hydro_38_N"/>
</dbReference>
<keyword evidence="8" id="KW-0325">Glycoprotein</keyword>
<feature type="domain" description="Glycoside hydrolase family 38 central" evidence="11">
    <location>
        <begin position="352"/>
        <end position="430"/>
    </location>
</feature>
<feature type="chain" id="PRO_5017850176" description="Alpha-mannosidase" evidence="10">
    <location>
        <begin position="20"/>
        <end position="1015"/>
    </location>
</feature>
<evidence type="ECO:0000256" key="7">
    <source>
        <dbReference type="ARBA" id="ARBA00023157"/>
    </source>
</evidence>
<evidence type="ECO:0000256" key="8">
    <source>
        <dbReference type="ARBA" id="ARBA00023180"/>
    </source>
</evidence>
<comment type="caution">
    <text evidence="12">The sequence shown here is derived from an EMBL/GenBank/DDBJ whole genome shotgun (WGS) entry which is preliminary data.</text>
</comment>
<dbReference type="Gene3D" id="1.20.1270.50">
    <property type="entry name" value="Glycoside hydrolase family 38, central domain"/>
    <property type="match status" value="2"/>
</dbReference>
<evidence type="ECO:0000256" key="1">
    <source>
        <dbReference type="ARBA" id="ARBA00000365"/>
    </source>
</evidence>
<proteinExistence type="inferred from homology"/>
<keyword evidence="4 10" id="KW-0479">Metal-binding</keyword>
<feature type="signal peptide" evidence="10">
    <location>
        <begin position="1"/>
        <end position="19"/>
    </location>
</feature>
<dbReference type="InterPro" id="IPR027291">
    <property type="entry name" value="Glyco_hydro_38_N_sf"/>
</dbReference>
<dbReference type="InterPro" id="IPR028995">
    <property type="entry name" value="Glyco_hydro_57/38_cen_sf"/>
</dbReference>
<dbReference type="Gene3D" id="2.60.40.1180">
    <property type="entry name" value="Golgi alpha-mannosidase II"/>
    <property type="match status" value="1"/>
</dbReference>
<dbReference type="PANTHER" id="PTHR11607:SF3">
    <property type="entry name" value="LYSOSOMAL ALPHA-MANNOSIDASE"/>
    <property type="match status" value="1"/>
</dbReference>
<accession>A0A267GG73</accession>
<dbReference type="GO" id="GO:0006013">
    <property type="term" value="P:mannose metabolic process"/>
    <property type="evidence" value="ECO:0007669"/>
    <property type="project" value="InterPro"/>
</dbReference>
<comment type="catalytic activity">
    <reaction evidence="1">
        <text>Hydrolysis of terminal, non-reducing alpha-D-mannose residues in alpha-D-mannosides.</text>
        <dbReference type="EC" id="3.2.1.24"/>
    </reaction>
</comment>
<dbReference type="AlphaFoldDB" id="A0A267GG73"/>
<dbReference type="STRING" id="282301.A0A267GG73"/>
<dbReference type="PROSITE" id="PS51257">
    <property type="entry name" value="PROKAR_LIPOPROTEIN"/>
    <property type="match status" value="1"/>
</dbReference>
<dbReference type="FunFam" id="3.20.110.10:FF:000001">
    <property type="entry name" value="Alpha-mannosidase"/>
    <property type="match status" value="1"/>
</dbReference>
<dbReference type="SUPFAM" id="SSF88713">
    <property type="entry name" value="Glycoside hydrolase/deacetylase"/>
    <property type="match status" value="1"/>
</dbReference>
<comment type="cofactor">
    <cofactor evidence="10">
        <name>Zn(2+)</name>
        <dbReference type="ChEBI" id="CHEBI:29105"/>
    </cofactor>
    <text evidence="10">Binds 1 zinc ion per subunit.</text>
</comment>
<dbReference type="SMART" id="SM00872">
    <property type="entry name" value="Alpha-mann_mid"/>
    <property type="match status" value="1"/>
</dbReference>
<dbReference type="SUPFAM" id="SSF88688">
    <property type="entry name" value="Families 57/38 glycoside transferase middle domain"/>
    <property type="match status" value="1"/>
</dbReference>
<dbReference type="Pfam" id="PF07748">
    <property type="entry name" value="Glyco_hydro_38C"/>
    <property type="match status" value="1"/>
</dbReference>
<dbReference type="GO" id="GO:0005764">
    <property type="term" value="C:lysosome"/>
    <property type="evidence" value="ECO:0007669"/>
    <property type="project" value="TreeGrafter"/>
</dbReference>
<keyword evidence="6 10" id="KW-0862">Zinc</keyword>
<evidence type="ECO:0000256" key="4">
    <source>
        <dbReference type="ARBA" id="ARBA00022723"/>
    </source>
</evidence>
<dbReference type="GO" id="GO:0030246">
    <property type="term" value="F:carbohydrate binding"/>
    <property type="evidence" value="ECO:0007669"/>
    <property type="project" value="InterPro"/>
</dbReference>
<dbReference type="Pfam" id="PF09261">
    <property type="entry name" value="Alpha-mann_mid"/>
    <property type="match status" value="1"/>
</dbReference>
<keyword evidence="7" id="KW-1015">Disulfide bond</keyword>
<dbReference type="Gene3D" id="2.70.98.30">
    <property type="entry name" value="Golgi alpha-mannosidase II, domain 4"/>
    <property type="match status" value="1"/>
</dbReference>
<dbReference type="InterPro" id="IPR041147">
    <property type="entry name" value="GH38_C"/>
</dbReference>
<reference evidence="12 13" key="1">
    <citation type="submission" date="2017-06" db="EMBL/GenBank/DDBJ databases">
        <title>A platform for efficient transgenesis in Macrostomum lignano, a flatworm model organism for stem cell research.</title>
        <authorList>
            <person name="Berezikov E."/>
        </authorList>
    </citation>
    <scope>NUCLEOTIDE SEQUENCE [LARGE SCALE GENOMIC DNA]</scope>
    <source>
        <strain evidence="12">DV1</strain>
        <tissue evidence="12">Whole organism</tissue>
    </source>
</reference>
<dbReference type="FunFam" id="1.20.1270.50:FF:000003">
    <property type="entry name" value="Alpha-mannosidase"/>
    <property type="match status" value="1"/>
</dbReference>
<dbReference type="EC" id="3.2.1.-" evidence="10"/>
<name>A0A267GG73_9PLAT</name>
<keyword evidence="13" id="KW-1185">Reference proteome</keyword>
<evidence type="ECO:0000256" key="10">
    <source>
        <dbReference type="RuleBase" id="RU361199"/>
    </source>
</evidence>
<dbReference type="Pfam" id="PF01074">
    <property type="entry name" value="Glyco_hydro_38N"/>
    <property type="match status" value="1"/>
</dbReference>
<keyword evidence="10" id="KW-0732">Signal</keyword>
<protein>
    <recommendedName>
        <fullName evidence="3 10">Alpha-mannosidase</fullName>
        <ecNumber evidence="10">3.2.1.-</ecNumber>
    </recommendedName>
</protein>
<dbReference type="InterPro" id="IPR011013">
    <property type="entry name" value="Gal_mutarotase_sf_dom"/>
</dbReference>
<evidence type="ECO:0000313" key="12">
    <source>
        <dbReference type="EMBL" id="PAA85065.1"/>
    </source>
</evidence>
<evidence type="ECO:0000313" key="13">
    <source>
        <dbReference type="Proteomes" id="UP000215902"/>
    </source>
</evidence>
<gene>
    <name evidence="12" type="ORF">BOX15_Mlig003312g2</name>
</gene>
<dbReference type="InterPro" id="IPR013780">
    <property type="entry name" value="Glyco_hydro_b"/>
</dbReference>
<dbReference type="Gene3D" id="3.20.110.10">
    <property type="entry name" value="Glycoside hydrolase 38, N terminal domain"/>
    <property type="match status" value="1"/>
</dbReference>
<dbReference type="InterPro" id="IPR050843">
    <property type="entry name" value="Glycosyl_Hydrlase_38"/>
</dbReference>
<dbReference type="GO" id="GO:0046872">
    <property type="term" value="F:metal ion binding"/>
    <property type="evidence" value="ECO:0007669"/>
    <property type="project" value="UniProtKB-KW"/>
</dbReference>
<dbReference type="CDD" id="cd10810">
    <property type="entry name" value="GH38N_AMII_LAM_like"/>
    <property type="match status" value="1"/>
</dbReference>
<dbReference type="SUPFAM" id="SSF74650">
    <property type="entry name" value="Galactose mutarotase-like"/>
    <property type="match status" value="1"/>
</dbReference>
<dbReference type="FunFam" id="1.20.1270.50:FF:000002">
    <property type="entry name" value="Alpha-mannosidase"/>
    <property type="match status" value="1"/>
</dbReference>
<evidence type="ECO:0000256" key="2">
    <source>
        <dbReference type="ARBA" id="ARBA00009792"/>
    </source>
</evidence>
<dbReference type="OrthoDB" id="2016903at2759"/>
<keyword evidence="5 10" id="KW-0378">Hydrolase</keyword>
<evidence type="ECO:0000256" key="6">
    <source>
        <dbReference type="ARBA" id="ARBA00022833"/>
    </source>
</evidence>
<dbReference type="PANTHER" id="PTHR11607">
    <property type="entry name" value="ALPHA-MANNOSIDASE"/>
    <property type="match status" value="1"/>
</dbReference>
<evidence type="ECO:0000259" key="11">
    <source>
        <dbReference type="SMART" id="SM00872"/>
    </source>
</evidence>
<dbReference type="InterPro" id="IPR011682">
    <property type="entry name" value="Glyco_hydro_38_C"/>
</dbReference>
<dbReference type="InterPro" id="IPR037094">
    <property type="entry name" value="Glyco_hydro_38_cen_sf"/>
</dbReference>
<evidence type="ECO:0000256" key="9">
    <source>
        <dbReference type="ARBA" id="ARBA00023295"/>
    </source>
</evidence>